<evidence type="ECO:0000313" key="2">
    <source>
        <dbReference type="EMBL" id="GKT05516.1"/>
    </source>
</evidence>
<feature type="transmembrane region" description="Helical" evidence="1">
    <location>
        <begin position="65"/>
        <end position="88"/>
    </location>
</feature>
<feature type="transmembrane region" description="Helical" evidence="1">
    <location>
        <begin position="126"/>
        <end position="144"/>
    </location>
</feature>
<feature type="transmembrane region" description="Helical" evidence="1">
    <location>
        <begin position="12"/>
        <end position="31"/>
    </location>
</feature>
<keyword evidence="3" id="KW-1185">Reference proteome</keyword>
<keyword evidence="1" id="KW-1133">Transmembrane helix</keyword>
<dbReference type="EMBL" id="BQXO01000002">
    <property type="protein sequence ID" value="GKT05516.1"/>
    <property type="molecule type" value="Genomic_DNA"/>
</dbReference>
<feature type="transmembrane region" description="Helical" evidence="1">
    <location>
        <begin position="281"/>
        <end position="301"/>
    </location>
</feature>
<accession>A0ABQ5JQX3</accession>
<feature type="transmembrane region" description="Helical" evidence="1">
    <location>
        <begin position="345"/>
        <end position="362"/>
    </location>
</feature>
<dbReference type="Proteomes" id="UP001628078">
    <property type="component" value="Unassembled WGS sequence"/>
</dbReference>
<dbReference type="RefSeq" id="WP_407882819.1">
    <property type="nucleotide sequence ID" value="NZ_BQXO01000002.1"/>
</dbReference>
<organism evidence="2 3">
    <name type="scientific">Furfurilactobacillus curtus</name>
    <dbReference type="NCBI Taxonomy" id="1746200"/>
    <lineage>
        <taxon>Bacteria</taxon>
        <taxon>Bacillati</taxon>
        <taxon>Bacillota</taxon>
        <taxon>Bacilli</taxon>
        <taxon>Lactobacillales</taxon>
        <taxon>Lactobacillaceae</taxon>
        <taxon>Furfurilactobacillus</taxon>
    </lineage>
</organism>
<feature type="transmembrane region" description="Helical" evidence="1">
    <location>
        <begin position="179"/>
        <end position="210"/>
    </location>
</feature>
<feature type="transmembrane region" description="Helical" evidence="1">
    <location>
        <begin position="222"/>
        <end position="241"/>
    </location>
</feature>
<feature type="transmembrane region" description="Helical" evidence="1">
    <location>
        <begin position="100"/>
        <end position="120"/>
    </location>
</feature>
<evidence type="ECO:0000313" key="3">
    <source>
        <dbReference type="Proteomes" id="UP001628078"/>
    </source>
</evidence>
<reference evidence="2 3" key="1">
    <citation type="submission" date="2022-03" db="EMBL/GenBank/DDBJ databases">
        <title>Draft genome sequence of Furfurilactobacillus curtus JCM 31185.</title>
        <authorList>
            <person name="Suzuki S."/>
            <person name="Endo A."/>
            <person name="Kajikawa A."/>
        </authorList>
    </citation>
    <scope>NUCLEOTIDE SEQUENCE [LARGE SCALE GENOMIC DNA]</scope>
    <source>
        <strain evidence="2 3">JCM 31185</strain>
    </source>
</reference>
<proteinExistence type="predicted"/>
<feature type="transmembrane region" description="Helical" evidence="1">
    <location>
        <begin position="369"/>
        <end position="389"/>
    </location>
</feature>
<protein>
    <submittedName>
        <fullName evidence="2">Membrane protein</fullName>
    </submittedName>
</protein>
<keyword evidence="1" id="KW-0472">Membrane</keyword>
<name>A0ABQ5JQX3_9LACO</name>
<feature type="transmembrane region" description="Helical" evidence="1">
    <location>
        <begin position="156"/>
        <end position="173"/>
    </location>
</feature>
<feature type="transmembrane region" description="Helical" evidence="1">
    <location>
        <begin position="313"/>
        <end position="333"/>
    </location>
</feature>
<evidence type="ECO:0000256" key="1">
    <source>
        <dbReference type="SAM" id="Phobius"/>
    </source>
</evidence>
<comment type="caution">
    <text evidence="2">The sequence shown here is derived from an EMBL/GenBank/DDBJ whole genome shotgun (WGS) entry which is preliminary data.</text>
</comment>
<sequence length="561" mass="63459">MQTKSRWQTTLLINLGFLVISLVMFMALVHGSQVFATGDYHFHQNRIESLYEAMRHGNFLPRVDAFFAGGYGYAASLFYPTLFIYLPASMRLIGFSSAQVYFGMLIGVLFATMSVTEWAGRQLNLSRQRSVIFALLYGLSTYHLQDLFSRQDLGEAVAMVFFPLVLASLIKLRRGDHRAWLLLAIGMAAIGYAHMLSLEMMTLFCGLYVLSHGRQLWRQHRVRQFFWAANLAGLLLAAYLIPVGEQLLSQTFQVTSTPLVYISHEAVPLSSLIENSLSNQVFHASTVNVGPIILLGSLLTLVMAFRQDKNRDLALMAMALLFMTTTLFPWTLVDHTFFNTLQFPWRLFSLISLLVAFDLADLNVVHVRYYTRGLVILTGLVTILLGLRLSQNTVAASPKRVESATAFNRIDSYYIGSGHEYLPKGLSYSDILDHKKRVLIYDQEDVTITAAKTSAGHVVFRYQVHNQRQRATITLPLVYYKGMQAINQFDHQLVTTTENQRGLTKVNVSGSGVLKVGYAGTNWQQVSGLISLVTSLFIGLEYCWHRWHRRFRTQGQLVWSS</sequence>
<keyword evidence="1" id="KW-0812">Transmembrane</keyword>
<gene>
    <name evidence="2" type="ORF">JCM31185_08050</name>
</gene>